<evidence type="ECO:0000313" key="3">
    <source>
        <dbReference type="Proteomes" id="UP001151760"/>
    </source>
</evidence>
<dbReference type="Pfam" id="PF08268">
    <property type="entry name" value="FBA_3"/>
    <property type="match status" value="1"/>
</dbReference>
<dbReference type="InterPro" id="IPR013187">
    <property type="entry name" value="F-box-assoc_dom_typ3"/>
</dbReference>
<dbReference type="Proteomes" id="UP001151760">
    <property type="component" value="Unassembled WGS sequence"/>
</dbReference>
<reference evidence="2" key="2">
    <citation type="submission" date="2022-01" db="EMBL/GenBank/DDBJ databases">
        <authorList>
            <person name="Yamashiro T."/>
            <person name="Shiraishi A."/>
            <person name="Satake H."/>
            <person name="Nakayama K."/>
        </authorList>
    </citation>
    <scope>NUCLEOTIDE SEQUENCE</scope>
</reference>
<protein>
    <submittedName>
        <fullName evidence="2">F-box domain containing protein</fullName>
    </submittedName>
</protein>
<dbReference type="SMART" id="SM00256">
    <property type="entry name" value="FBOX"/>
    <property type="match status" value="1"/>
</dbReference>
<keyword evidence="3" id="KW-1185">Reference proteome</keyword>
<dbReference type="InterPro" id="IPR001810">
    <property type="entry name" value="F-box_dom"/>
</dbReference>
<dbReference type="EMBL" id="BQNB010014128">
    <property type="protein sequence ID" value="GJT24346.1"/>
    <property type="molecule type" value="Genomic_DNA"/>
</dbReference>
<sequence length="219" mass="25872">MDRLPSNVIFNIFSRVPAKCLARSRCVSKVWCEYIDDRYLTTVHDKRVIEEPTPILYHTRLSHYRKILSLCFHVIESKQTETGIPFTYVLEPKEYPFLEFLRIEVRDLNFSDWFLQGGQVPPYHITDGAVFANGCLHWLVSHIDIMTEDGGRPVIRFDVEKEEFGLIDPPKRMCDIWRDHYSCINDHLVDLNGEVGFVCVRTMEIWVLKQKEWYHTVGY</sequence>
<accession>A0ABQ5CEK7</accession>
<dbReference type="Gene3D" id="1.20.1280.50">
    <property type="match status" value="1"/>
</dbReference>
<proteinExistence type="predicted"/>
<feature type="domain" description="F-box" evidence="1">
    <location>
        <begin position="4"/>
        <end position="44"/>
    </location>
</feature>
<dbReference type="PANTHER" id="PTHR31672:SF13">
    <property type="entry name" value="F-BOX PROTEIN CPR30-LIKE"/>
    <property type="match status" value="1"/>
</dbReference>
<name>A0ABQ5CEK7_9ASTR</name>
<dbReference type="PANTHER" id="PTHR31672">
    <property type="entry name" value="BNACNNG10540D PROTEIN"/>
    <property type="match status" value="1"/>
</dbReference>
<organism evidence="2 3">
    <name type="scientific">Tanacetum coccineum</name>
    <dbReference type="NCBI Taxonomy" id="301880"/>
    <lineage>
        <taxon>Eukaryota</taxon>
        <taxon>Viridiplantae</taxon>
        <taxon>Streptophyta</taxon>
        <taxon>Embryophyta</taxon>
        <taxon>Tracheophyta</taxon>
        <taxon>Spermatophyta</taxon>
        <taxon>Magnoliopsida</taxon>
        <taxon>eudicotyledons</taxon>
        <taxon>Gunneridae</taxon>
        <taxon>Pentapetalae</taxon>
        <taxon>asterids</taxon>
        <taxon>campanulids</taxon>
        <taxon>Asterales</taxon>
        <taxon>Asteraceae</taxon>
        <taxon>Asteroideae</taxon>
        <taxon>Anthemideae</taxon>
        <taxon>Anthemidinae</taxon>
        <taxon>Tanacetum</taxon>
    </lineage>
</organism>
<comment type="caution">
    <text evidence="2">The sequence shown here is derived from an EMBL/GenBank/DDBJ whole genome shotgun (WGS) entry which is preliminary data.</text>
</comment>
<dbReference type="SUPFAM" id="SSF81383">
    <property type="entry name" value="F-box domain"/>
    <property type="match status" value="1"/>
</dbReference>
<dbReference type="InterPro" id="IPR036047">
    <property type="entry name" value="F-box-like_dom_sf"/>
</dbReference>
<evidence type="ECO:0000259" key="1">
    <source>
        <dbReference type="SMART" id="SM00256"/>
    </source>
</evidence>
<evidence type="ECO:0000313" key="2">
    <source>
        <dbReference type="EMBL" id="GJT24346.1"/>
    </source>
</evidence>
<dbReference type="Pfam" id="PF00646">
    <property type="entry name" value="F-box"/>
    <property type="match status" value="1"/>
</dbReference>
<dbReference type="InterPro" id="IPR050796">
    <property type="entry name" value="SCF_F-box_component"/>
</dbReference>
<gene>
    <name evidence="2" type="ORF">Tco_0894283</name>
</gene>
<reference evidence="2" key="1">
    <citation type="journal article" date="2022" name="Int. J. Mol. Sci.">
        <title>Draft Genome of Tanacetum Coccineum: Genomic Comparison of Closely Related Tanacetum-Family Plants.</title>
        <authorList>
            <person name="Yamashiro T."/>
            <person name="Shiraishi A."/>
            <person name="Nakayama K."/>
            <person name="Satake H."/>
        </authorList>
    </citation>
    <scope>NUCLEOTIDE SEQUENCE</scope>
</reference>